<feature type="active site" evidence="9">
    <location>
        <position position="146"/>
    </location>
</feature>
<dbReference type="GO" id="GO:0006313">
    <property type="term" value="P:DNA transposition"/>
    <property type="evidence" value="ECO:0007669"/>
    <property type="project" value="UniProtKB-UniRule"/>
</dbReference>
<dbReference type="GO" id="GO:0009037">
    <property type="term" value="F:tyrosine-based site-specific recombinase activity"/>
    <property type="evidence" value="ECO:0007669"/>
    <property type="project" value="UniProtKB-UniRule"/>
</dbReference>
<dbReference type="Gene3D" id="1.10.443.10">
    <property type="entry name" value="Intergrase catalytic core"/>
    <property type="match status" value="1"/>
</dbReference>
<keyword evidence="6 9" id="KW-0238">DNA-binding</keyword>
<comment type="subunit">
    <text evidence="9">Forms a cyclic heterotetrameric complex composed of two molecules of XerC and two molecules of XerD.</text>
</comment>
<evidence type="ECO:0000256" key="9">
    <source>
        <dbReference type="HAMAP-Rule" id="MF_01808"/>
    </source>
</evidence>
<dbReference type="InterPro" id="IPR044068">
    <property type="entry name" value="CB"/>
</dbReference>
<dbReference type="GO" id="GO:0051301">
    <property type="term" value="P:cell division"/>
    <property type="evidence" value="ECO:0007669"/>
    <property type="project" value="UniProtKB-KW"/>
</dbReference>
<dbReference type="InterPro" id="IPR010998">
    <property type="entry name" value="Integrase_recombinase_N"/>
</dbReference>
<dbReference type="GO" id="GO:0007059">
    <property type="term" value="P:chromosome segregation"/>
    <property type="evidence" value="ECO:0007669"/>
    <property type="project" value="UniProtKB-UniRule"/>
</dbReference>
<comment type="caution">
    <text evidence="12">The sequence shown here is derived from an EMBL/GenBank/DDBJ whole genome shotgun (WGS) entry which is preliminary data.</text>
</comment>
<feature type="active site" evidence="9">
    <location>
        <position position="243"/>
    </location>
</feature>
<feature type="active site" evidence="9">
    <location>
        <position position="170"/>
    </location>
</feature>
<dbReference type="InterPro" id="IPR011010">
    <property type="entry name" value="DNA_brk_join_enz"/>
</dbReference>
<dbReference type="InterPro" id="IPR050090">
    <property type="entry name" value="Tyrosine_recombinase_XerCD"/>
</dbReference>
<evidence type="ECO:0000256" key="2">
    <source>
        <dbReference type="ARBA" id="ARBA00022490"/>
    </source>
</evidence>
<dbReference type="Proteomes" id="UP000295807">
    <property type="component" value="Unassembled WGS sequence"/>
</dbReference>
<dbReference type="SUPFAM" id="SSF56349">
    <property type="entry name" value="DNA breaking-rejoining enzymes"/>
    <property type="match status" value="1"/>
</dbReference>
<keyword evidence="2 9" id="KW-0963">Cytoplasm</keyword>
<feature type="active site" evidence="9">
    <location>
        <position position="266"/>
    </location>
</feature>
<keyword evidence="7 9" id="KW-0233">DNA recombination</keyword>
<dbReference type="AlphaFoldDB" id="A0A4R3KRW2"/>
<evidence type="ECO:0000256" key="5">
    <source>
        <dbReference type="ARBA" id="ARBA00022908"/>
    </source>
</evidence>
<feature type="domain" description="Core-binding (CB)" evidence="11">
    <location>
        <begin position="1"/>
        <end position="84"/>
    </location>
</feature>
<accession>A0A4R3KRW2</accession>
<comment type="subcellular location">
    <subcellularLocation>
        <location evidence="1 9">Cytoplasm</location>
    </subcellularLocation>
</comment>
<keyword evidence="13" id="KW-1185">Reference proteome</keyword>
<dbReference type="PROSITE" id="PS51898">
    <property type="entry name" value="TYR_RECOMBINASE"/>
    <property type="match status" value="1"/>
</dbReference>
<evidence type="ECO:0000256" key="3">
    <source>
        <dbReference type="ARBA" id="ARBA00022618"/>
    </source>
</evidence>
<dbReference type="OrthoDB" id="9801717at2"/>
<evidence type="ECO:0000256" key="1">
    <source>
        <dbReference type="ARBA" id="ARBA00004496"/>
    </source>
</evidence>
<evidence type="ECO:0000313" key="12">
    <source>
        <dbReference type="EMBL" id="TCS86889.1"/>
    </source>
</evidence>
<keyword evidence="8 9" id="KW-0131">Cell cycle</keyword>
<dbReference type="InterPro" id="IPR004107">
    <property type="entry name" value="Integrase_SAM-like_N"/>
</dbReference>
<evidence type="ECO:0000259" key="11">
    <source>
        <dbReference type="PROSITE" id="PS51900"/>
    </source>
</evidence>
<sequence>MHTERFYRYLQFEKRFSQHTLLAYKIDLKSFAGFLRHQYEINELSDASPDMIRSWLVSLLEEGRSDTTIARKLSVLRTYFRFLLKEGNIPVNPTVNIRAPKIKKRLPVFVEESRMNLLQDLLPLDKSFPGLRDKLVIETFYQTGIRLAELIGLREEDVDIYSGRIRVFGKRRKERLVPFNNAYGELIREYLQLKKLEDFDNNPEVLFVKNNGEKLSPRFVYTLVRKYLEMTETPGKKSPHVLRHTFATHLLDHGADLNAVKELLGHASLAATEVYTHNSTERLKKAWKQAHPRG</sequence>
<keyword evidence="4 9" id="KW-0159">Chromosome partition</keyword>
<dbReference type="EMBL" id="SMAD01000006">
    <property type="protein sequence ID" value="TCS86889.1"/>
    <property type="molecule type" value="Genomic_DNA"/>
</dbReference>
<feature type="active site" description="O-(3'-phospho-DNA)-tyrosine intermediate" evidence="9">
    <location>
        <position position="275"/>
    </location>
</feature>
<feature type="active site" evidence="9">
    <location>
        <position position="240"/>
    </location>
</feature>
<evidence type="ECO:0000313" key="13">
    <source>
        <dbReference type="Proteomes" id="UP000295807"/>
    </source>
</evidence>
<dbReference type="Pfam" id="PF00589">
    <property type="entry name" value="Phage_integrase"/>
    <property type="match status" value="1"/>
</dbReference>
<dbReference type="GO" id="GO:0005737">
    <property type="term" value="C:cytoplasm"/>
    <property type="evidence" value="ECO:0007669"/>
    <property type="project" value="UniProtKB-SubCell"/>
</dbReference>
<proteinExistence type="inferred from homology"/>
<comment type="similarity">
    <text evidence="9">Belongs to the 'phage' integrase family. XerC subfamily.</text>
</comment>
<dbReference type="Gene3D" id="1.10.150.130">
    <property type="match status" value="1"/>
</dbReference>
<dbReference type="InterPro" id="IPR002104">
    <property type="entry name" value="Integrase_catalytic"/>
</dbReference>
<gene>
    <name evidence="9" type="primary">xerC</name>
    <name evidence="12" type="ORF">EDD80_106200</name>
</gene>
<dbReference type="GO" id="GO:0003677">
    <property type="term" value="F:DNA binding"/>
    <property type="evidence" value="ECO:0007669"/>
    <property type="project" value="UniProtKB-UniRule"/>
</dbReference>
<feature type="domain" description="Tyr recombinase" evidence="10">
    <location>
        <begin position="105"/>
        <end position="288"/>
    </location>
</feature>
<evidence type="ECO:0000256" key="6">
    <source>
        <dbReference type="ARBA" id="ARBA00023125"/>
    </source>
</evidence>
<organism evidence="12 13">
    <name type="scientific">Anseongella ginsenosidimutans</name>
    <dbReference type="NCBI Taxonomy" id="496056"/>
    <lineage>
        <taxon>Bacteria</taxon>
        <taxon>Pseudomonadati</taxon>
        <taxon>Bacteroidota</taxon>
        <taxon>Sphingobacteriia</taxon>
        <taxon>Sphingobacteriales</taxon>
        <taxon>Sphingobacteriaceae</taxon>
        <taxon>Anseongella</taxon>
    </lineage>
</organism>
<evidence type="ECO:0000259" key="10">
    <source>
        <dbReference type="PROSITE" id="PS51898"/>
    </source>
</evidence>
<dbReference type="PROSITE" id="PS51900">
    <property type="entry name" value="CB"/>
    <property type="match status" value="1"/>
</dbReference>
<comment type="function">
    <text evidence="9">Site-specific tyrosine recombinase, which acts by catalyzing the cutting and rejoining of the recombining DNA molecules. The XerC-XerD complex is essential to convert dimers of the bacterial chromosome into monomers to permit their segregation at cell division. It also contributes to the segregational stability of plasmids.</text>
</comment>
<keyword evidence="5 9" id="KW-0229">DNA integration</keyword>
<dbReference type="RefSeq" id="WP_132129442.1">
    <property type="nucleotide sequence ID" value="NZ_CP042432.1"/>
</dbReference>
<evidence type="ECO:0000256" key="7">
    <source>
        <dbReference type="ARBA" id="ARBA00023172"/>
    </source>
</evidence>
<protein>
    <recommendedName>
        <fullName evidence="9">Tyrosine recombinase XerC</fullName>
    </recommendedName>
</protein>
<dbReference type="HAMAP" id="MF_01808">
    <property type="entry name" value="Recomb_XerC_XerD"/>
    <property type="match status" value="1"/>
</dbReference>
<evidence type="ECO:0000256" key="8">
    <source>
        <dbReference type="ARBA" id="ARBA00023306"/>
    </source>
</evidence>
<dbReference type="InterPro" id="IPR013762">
    <property type="entry name" value="Integrase-like_cat_sf"/>
</dbReference>
<dbReference type="InterPro" id="IPR023009">
    <property type="entry name" value="Tyrosine_recombinase_XerC/XerD"/>
</dbReference>
<evidence type="ECO:0000256" key="4">
    <source>
        <dbReference type="ARBA" id="ARBA00022829"/>
    </source>
</evidence>
<dbReference type="PANTHER" id="PTHR30349">
    <property type="entry name" value="PHAGE INTEGRASE-RELATED"/>
    <property type="match status" value="1"/>
</dbReference>
<dbReference type="PANTHER" id="PTHR30349:SF77">
    <property type="entry name" value="TYROSINE RECOMBINASE XERC"/>
    <property type="match status" value="1"/>
</dbReference>
<keyword evidence="3 9" id="KW-0132">Cell division</keyword>
<dbReference type="Pfam" id="PF02899">
    <property type="entry name" value="Phage_int_SAM_1"/>
    <property type="match status" value="1"/>
</dbReference>
<name>A0A4R3KRW2_9SPHI</name>
<reference evidence="12 13" key="1">
    <citation type="submission" date="2019-03" db="EMBL/GenBank/DDBJ databases">
        <title>Genomic Encyclopedia of Type Strains, Phase IV (KMG-IV): sequencing the most valuable type-strain genomes for metagenomic binning, comparative biology and taxonomic classification.</title>
        <authorList>
            <person name="Goeker M."/>
        </authorList>
    </citation>
    <scope>NUCLEOTIDE SEQUENCE [LARGE SCALE GENOMIC DNA]</scope>
    <source>
        <strain evidence="12 13">DSM 21100</strain>
    </source>
</reference>